<comment type="caution">
    <text evidence="1">The sequence shown here is derived from an EMBL/GenBank/DDBJ whole genome shotgun (WGS) entry which is preliminary data.</text>
</comment>
<reference evidence="1 2" key="1">
    <citation type="submission" date="2019-05" db="EMBL/GenBank/DDBJ databases">
        <title>Another draft genome of Portunus trituberculatus and its Hox gene families provides insights of decapod evolution.</title>
        <authorList>
            <person name="Jeong J.-H."/>
            <person name="Song I."/>
            <person name="Kim S."/>
            <person name="Choi T."/>
            <person name="Kim D."/>
            <person name="Ryu S."/>
            <person name="Kim W."/>
        </authorList>
    </citation>
    <scope>NUCLEOTIDE SEQUENCE [LARGE SCALE GENOMIC DNA]</scope>
    <source>
        <tissue evidence="1">Muscle</tissue>
    </source>
</reference>
<dbReference type="Proteomes" id="UP000324222">
    <property type="component" value="Unassembled WGS sequence"/>
</dbReference>
<protein>
    <submittedName>
        <fullName evidence="1">Uncharacterized protein</fullName>
    </submittedName>
</protein>
<dbReference type="AlphaFoldDB" id="A0A5B7D5H8"/>
<evidence type="ECO:0000313" key="2">
    <source>
        <dbReference type="Proteomes" id="UP000324222"/>
    </source>
</evidence>
<name>A0A5B7D5H8_PORTR</name>
<proteinExistence type="predicted"/>
<keyword evidence="2" id="KW-1185">Reference proteome</keyword>
<organism evidence="1 2">
    <name type="scientific">Portunus trituberculatus</name>
    <name type="common">Swimming crab</name>
    <name type="synonym">Neptunus trituberculatus</name>
    <dbReference type="NCBI Taxonomy" id="210409"/>
    <lineage>
        <taxon>Eukaryota</taxon>
        <taxon>Metazoa</taxon>
        <taxon>Ecdysozoa</taxon>
        <taxon>Arthropoda</taxon>
        <taxon>Crustacea</taxon>
        <taxon>Multicrustacea</taxon>
        <taxon>Malacostraca</taxon>
        <taxon>Eumalacostraca</taxon>
        <taxon>Eucarida</taxon>
        <taxon>Decapoda</taxon>
        <taxon>Pleocyemata</taxon>
        <taxon>Brachyura</taxon>
        <taxon>Eubrachyura</taxon>
        <taxon>Portunoidea</taxon>
        <taxon>Portunidae</taxon>
        <taxon>Portuninae</taxon>
        <taxon>Portunus</taxon>
    </lineage>
</organism>
<accession>A0A5B7D5H8</accession>
<sequence>MGKSTTKHALVNIWRLEAYTVQASFHNTKKSVFSLWYVTVEFFYMLWRGTQQNTPRIRETTTTAAITTITVNTATFCAPSFPAPQVVCTGLAIVLLYSSPVSSAVSGVLPRLLLIPEDAIAVLKGCLIVLAKI</sequence>
<gene>
    <name evidence="1" type="ORF">E2C01_009364</name>
</gene>
<dbReference type="EMBL" id="VSRR010000514">
    <property type="protein sequence ID" value="MPC16536.1"/>
    <property type="molecule type" value="Genomic_DNA"/>
</dbReference>
<evidence type="ECO:0000313" key="1">
    <source>
        <dbReference type="EMBL" id="MPC16536.1"/>
    </source>
</evidence>